<organism evidence="2 3">
    <name type="scientific">Desulfitobacterium dehalogenans</name>
    <dbReference type="NCBI Taxonomy" id="36854"/>
    <lineage>
        <taxon>Bacteria</taxon>
        <taxon>Bacillati</taxon>
        <taxon>Bacillota</taxon>
        <taxon>Clostridia</taxon>
        <taxon>Eubacteriales</taxon>
        <taxon>Desulfitobacteriaceae</taxon>
        <taxon>Desulfitobacterium</taxon>
    </lineage>
</organism>
<name>A0A7C6Z626_9FIRM</name>
<reference evidence="2 3" key="1">
    <citation type="journal article" date="2020" name="Biotechnol. Biofuels">
        <title>New insights from the biogas microbiome by comprehensive genome-resolved metagenomics of nearly 1600 species originating from multiple anaerobic digesters.</title>
        <authorList>
            <person name="Campanaro S."/>
            <person name="Treu L."/>
            <person name="Rodriguez-R L.M."/>
            <person name="Kovalovszki A."/>
            <person name="Ziels R.M."/>
            <person name="Maus I."/>
            <person name="Zhu X."/>
            <person name="Kougias P.G."/>
            <person name="Basile A."/>
            <person name="Luo G."/>
            <person name="Schluter A."/>
            <person name="Konstantinidis K.T."/>
            <person name="Angelidaki I."/>
        </authorList>
    </citation>
    <scope>NUCLEOTIDE SEQUENCE [LARGE SCALE GENOMIC DNA]</scope>
    <source>
        <strain evidence="2">AS05jafATM_4</strain>
    </source>
</reference>
<evidence type="ECO:0000313" key="2">
    <source>
        <dbReference type="EMBL" id="HHY28001.1"/>
    </source>
</evidence>
<dbReference type="EMBL" id="DUTF01000329">
    <property type="protein sequence ID" value="HHY28001.1"/>
    <property type="molecule type" value="Genomic_DNA"/>
</dbReference>
<feature type="transmembrane region" description="Helical" evidence="1">
    <location>
        <begin position="147"/>
        <end position="166"/>
    </location>
</feature>
<dbReference type="GO" id="GO:0009390">
    <property type="term" value="C:dimethyl sulfoxide reductase complex"/>
    <property type="evidence" value="ECO:0007669"/>
    <property type="project" value="TreeGrafter"/>
</dbReference>
<accession>A0A7C6Z626</accession>
<dbReference type="Proteomes" id="UP000553059">
    <property type="component" value="Unassembled WGS sequence"/>
</dbReference>
<feature type="transmembrane region" description="Helical" evidence="1">
    <location>
        <begin position="217"/>
        <end position="236"/>
    </location>
</feature>
<gene>
    <name evidence="2" type="ORF">GX523_14895</name>
</gene>
<feature type="transmembrane region" description="Helical" evidence="1">
    <location>
        <begin position="6"/>
        <end position="25"/>
    </location>
</feature>
<dbReference type="GO" id="GO:0005886">
    <property type="term" value="C:plasma membrane"/>
    <property type="evidence" value="ECO:0007669"/>
    <property type="project" value="TreeGrafter"/>
</dbReference>
<dbReference type="PANTHER" id="PTHR38095">
    <property type="entry name" value="ANAEROBIC DIMETHYL SULFOXIDE REDUCTASE CHAIN YNFH"/>
    <property type="match status" value="1"/>
</dbReference>
<feature type="transmembrane region" description="Helical" evidence="1">
    <location>
        <begin position="86"/>
        <end position="104"/>
    </location>
</feature>
<dbReference type="GO" id="GO:0009389">
    <property type="term" value="F:dimethyl sulfoxide reductase activity"/>
    <property type="evidence" value="ECO:0007669"/>
    <property type="project" value="TreeGrafter"/>
</dbReference>
<feature type="transmembrane region" description="Helical" evidence="1">
    <location>
        <begin position="248"/>
        <end position="268"/>
    </location>
</feature>
<comment type="caution">
    <text evidence="2">The sequence shown here is derived from an EMBL/GenBank/DDBJ whole genome shotgun (WGS) entry which is preliminary data.</text>
</comment>
<keyword evidence="1" id="KW-0812">Transmembrane</keyword>
<proteinExistence type="predicted"/>
<feature type="transmembrane region" description="Helical" evidence="1">
    <location>
        <begin position="178"/>
        <end position="197"/>
    </location>
</feature>
<dbReference type="InterPro" id="IPR007059">
    <property type="entry name" value="DmsC"/>
</dbReference>
<dbReference type="Pfam" id="PF04976">
    <property type="entry name" value="DmsC"/>
    <property type="match status" value="1"/>
</dbReference>
<evidence type="ECO:0000256" key="1">
    <source>
        <dbReference type="SAM" id="Phobius"/>
    </source>
</evidence>
<dbReference type="GO" id="GO:0019645">
    <property type="term" value="P:anaerobic electron transport chain"/>
    <property type="evidence" value="ECO:0007669"/>
    <property type="project" value="InterPro"/>
</dbReference>
<keyword evidence="1" id="KW-1133">Transmembrane helix</keyword>
<protein>
    <submittedName>
        <fullName evidence="2">Dimethyl sulfoxide reductase anchor subunit</fullName>
    </submittedName>
</protein>
<feature type="transmembrane region" description="Helical" evidence="1">
    <location>
        <begin position="45"/>
        <end position="66"/>
    </location>
</feature>
<dbReference type="PANTHER" id="PTHR38095:SF1">
    <property type="entry name" value="ANAEROBIC DIMETHYL SULFOXIDE REDUCTASE CHAIN YNFH"/>
    <property type="match status" value="1"/>
</dbReference>
<sequence length="270" mass="28845">MAELNFSLVIFTLLIGLCTGTFLIYGLGRLRNNSAPAAAEKSSLLLMVVLLICLGVALLASATHLGKPFRFMNAFHNPGSMIAQEGLWSMVLGVTLLIAVLMAFKGKIIPKGLYLVGSLVSCGLLLVCSMVYVKAVGFPAWSSGVTIIYYFGSAILLGAAVVFLFSMLHGEEVTEKNLAFTALTAVFLQMIVSVAFFVHLKFGVMDVTLPTTLGMDILRWGIGLIAPAVIACLAWSGKLKGKSAAWSFLACVLVGEAISRVIFFMQGIHL</sequence>
<evidence type="ECO:0000313" key="3">
    <source>
        <dbReference type="Proteomes" id="UP000553059"/>
    </source>
</evidence>
<keyword evidence="1" id="KW-0472">Membrane</keyword>
<feature type="transmembrane region" description="Helical" evidence="1">
    <location>
        <begin position="113"/>
        <end position="135"/>
    </location>
</feature>
<dbReference type="AlphaFoldDB" id="A0A7C6Z626"/>